<evidence type="ECO:0000256" key="1">
    <source>
        <dbReference type="ARBA" id="ARBA00002403"/>
    </source>
</evidence>
<gene>
    <name evidence="6" type="ORF">RIMI_LOCUS6222692</name>
</gene>
<sequence>MQSAGNTHIDFGPKPKVDPCLPGYSIMGTPASVISTPVSAWQAPEPRCRKKASANIFKDIDLLQIQTLLRTSGDECADERAQIIYNYAGDRRIAEALIKLQRKKRNKGFHSSHPKLSGDGIGGLSVQNFSKLCIKEDAASGEEAPAQPIADTQDRPALCGTKKTSGIQRSKNKLGRHQERGSPIVWPPEPHRHNDAAMTIPLYKCLSLVLQIT</sequence>
<dbReference type="PANTHER" id="PTHR14350">
    <property type="entry name" value="ARGININE VASOPRESSIN-INDUCED PROTEIN 1"/>
    <property type="match status" value="1"/>
</dbReference>
<dbReference type="Pfam" id="PF15063">
    <property type="entry name" value="TC1"/>
    <property type="match status" value="1"/>
</dbReference>
<organism evidence="6 7">
    <name type="scientific">Ranitomeya imitator</name>
    <name type="common">mimic poison frog</name>
    <dbReference type="NCBI Taxonomy" id="111125"/>
    <lineage>
        <taxon>Eukaryota</taxon>
        <taxon>Metazoa</taxon>
        <taxon>Chordata</taxon>
        <taxon>Craniata</taxon>
        <taxon>Vertebrata</taxon>
        <taxon>Euteleostomi</taxon>
        <taxon>Amphibia</taxon>
        <taxon>Batrachia</taxon>
        <taxon>Anura</taxon>
        <taxon>Neobatrachia</taxon>
        <taxon>Hyloidea</taxon>
        <taxon>Dendrobatidae</taxon>
        <taxon>Dendrobatinae</taxon>
        <taxon>Ranitomeya</taxon>
    </lineage>
</organism>
<evidence type="ECO:0000256" key="2">
    <source>
        <dbReference type="ARBA" id="ARBA00020697"/>
    </source>
</evidence>
<protein>
    <recommendedName>
        <fullName evidence="2">Arginine vasopressin-induced protein 1</fullName>
    </recommendedName>
</protein>
<dbReference type="InterPro" id="IPR039579">
    <property type="entry name" value="AVPI1"/>
</dbReference>
<feature type="region of interest" description="Disordered" evidence="4">
    <location>
        <begin position="143"/>
        <end position="190"/>
    </location>
</feature>
<dbReference type="InterPro" id="IPR020282">
    <property type="entry name" value="Avpi1/C8orf4_dom"/>
</dbReference>
<evidence type="ECO:0000313" key="7">
    <source>
        <dbReference type="Proteomes" id="UP001176940"/>
    </source>
</evidence>
<feature type="domain" description="Arginine vasopressin-induced protein 1/transcriptional and immune response regulator" evidence="5">
    <location>
        <begin position="27"/>
        <end position="101"/>
    </location>
</feature>
<proteinExistence type="predicted"/>
<evidence type="ECO:0000256" key="4">
    <source>
        <dbReference type="SAM" id="MobiDB-lite"/>
    </source>
</evidence>
<dbReference type="Proteomes" id="UP001176940">
    <property type="component" value="Unassembled WGS sequence"/>
</dbReference>
<evidence type="ECO:0000256" key="3">
    <source>
        <dbReference type="ARBA" id="ARBA00023306"/>
    </source>
</evidence>
<comment type="caution">
    <text evidence="6">The sequence shown here is derived from an EMBL/GenBank/DDBJ whole genome shotgun (WGS) entry which is preliminary data.</text>
</comment>
<comment type="function">
    <text evidence="1">May be involved in MAP kinase activation, epithelial sodium channel (ENaC) down-regulation and cell cycling.</text>
</comment>
<keyword evidence="3" id="KW-0131">Cell cycle</keyword>
<name>A0ABN9L7C1_9NEOB</name>
<accession>A0ABN9L7C1</accession>
<keyword evidence="7" id="KW-1185">Reference proteome</keyword>
<reference evidence="6" key="1">
    <citation type="submission" date="2023-07" db="EMBL/GenBank/DDBJ databases">
        <authorList>
            <person name="Stuckert A."/>
        </authorList>
    </citation>
    <scope>NUCLEOTIDE SEQUENCE</scope>
</reference>
<evidence type="ECO:0000313" key="6">
    <source>
        <dbReference type="EMBL" id="CAJ0935071.1"/>
    </source>
</evidence>
<evidence type="ECO:0000259" key="5">
    <source>
        <dbReference type="Pfam" id="PF15063"/>
    </source>
</evidence>
<dbReference type="EMBL" id="CAUEEQ010011104">
    <property type="protein sequence ID" value="CAJ0935071.1"/>
    <property type="molecule type" value="Genomic_DNA"/>
</dbReference>